<evidence type="ECO:0000259" key="4">
    <source>
        <dbReference type="Pfam" id="PF02909"/>
    </source>
</evidence>
<evidence type="ECO:0000256" key="3">
    <source>
        <dbReference type="ARBA" id="ARBA00023163"/>
    </source>
</evidence>
<dbReference type="GO" id="GO:0003700">
    <property type="term" value="F:DNA-binding transcription factor activity"/>
    <property type="evidence" value="ECO:0007669"/>
    <property type="project" value="TreeGrafter"/>
</dbReference>
<dbReference type="GO" id="GO:0045892">
    <property type="term" value="P:negative regulation of DNA-templated transcription"/>
    <property type="evidence" value="ECO:0007669"/>
    <property type="project" value="InterPro"/>
</dbReference>
<keyword evidence="6" id="KW-1185">Reference proteome</keyword>
<dbReference type="Gene3D" id="1.10.357.10">
    <property type="entry name" value="Tetracycline Repressor, domain 2"/>
    <property type="match status" value="1"/>
</dbReference>
<evidence type="ECO:0000313" key="5">
    <source>
        <dbReference type="EMBL" id="OSY41070.1"/>
    </source>
</evidence>
<dbReference type="SUPFAM" id="SSF46689">
    <property type="entry name" value="Homeodomain-like"/>
    <property type="match status" value="1"/>
</dbReference>
<comment type="caution">
    <text evidence="5">The sequence shown here is derived from an EMBL/GenBank/DDBJ whole genome shotgun (WGS) entry which is preliminary data.</text>
</comment>
<dbReference type="RefSeq" id="WP_232021256.1">
    <property type="nucleotide sequence ID" value="NZ_AP018920.1"/>
</dbReference>
<protein>
    <recommendedName>
        <fullName evidence="4">Tetracycline repressor TetR C-terminal domain-containing protein</fullName>
    </recommendedName>
</protein>
<name>A0A1Y2N0W4_PSEAH</name>
<dbReference type="Proteomes" id="UP000194360">
    <property type="component" value="Unassembled WGS sequence"/>
</dbReference>
<keyword evidence="3" id="KW-0804">Transcription</keyword>
<dbReference type="InterPro" id="IPR004111">
    <property type="entry name" value="Repressor_TetR_C"/>
</dbReference>
<dbReference type="STRING" id="2074.BG845_02412"/>
<dbReference type="PANTHER" id="PTHR30055:SF151">
    <property type="entry name" value="TRANSCRIPTIONAL REGULATORY PROTEIN"/>
    <property type="match status" value="1"/>
</dbReference>
<evidence type="ECO:0000256" key="2">
    <source>
        <dbReference type="ARBA" id="ARBA00023125"/>
    </source>
</evidence>
<evidence type="ECO:0000256" key="1">
    <source>
        <dbReference type="ARBA" id="ARBA00023015"/>
    </source>
</evidence>
<sequence>MTDDEPPAGTPAGQAMIELLWDPPPAPRRGPRQRLTLEQVVDAGMAVAARSVDDLSMRKVAQELGVGTMSLYTYVPGRDELFELMVDRAWRMREFPDRALPWREQAAFHAHEAWRMYRAHPWLISSNLWRMPLGPHVLDVQEDLYRVILLTGLDAVTVVRSAGLIESHVFGAARAEITDTRVASRTGVTQGDHYSARAGFWGTYFSEERFPSMLTLWNAGGFDDDNPDADWGFGLELILDGIGRLAEESAGSR</sequence>
<dbReference type="Pfam" id="PF02909">
    <property type="entry name" value="TetR_C_1"/>
    <property type="match status" value="1"/>
</dbReference>
<feature type="domain" description="Tetracycline repressor TetR C-terminal" evidence="4">
    <location>
        <begin position="101"/>
        <end position="242"/>
    </location>
</feature>
<reference evidence="5 6" key="1">
    <citation type="submission" date="2016-09" db="EMBL/GenBank/DDBJ databases">
        <title>Pseudonocardia autotrophica DSM535, a candidate organism with high potential of specific P450 cytochromes.</title>
        <authorList>
            <person name="Grumaz C."/>
            <person name="Vainshtein Y."/>
            <person name="Kirstahler P."/>
            <person name="Sohn K."/>
        </authorList>
    </citation>
    <scope>NUCLEOTIDE SEQUENCE [LARGE SCALE GENOMIC DNA]</scope>
    <source>
        <strain evidence="5 6">DSM 535</strain>
    </source>
</reference>
<proteinExistence type="predicted"/>
<dbReference type="EMBL" id="MIGB01000010">
    <property type="protein sequence ID" value="OSY41070.1"/>
    <property type="molecule type" value="Genomic_DNA"/>
</dbReference>
<dbReference type="PANTHER" id="PTHR30055">
    <property type="entry name" value="HTH-TYPE TRANSCRIPTIONAL REGULATOR RUTR"/>
    <property type="match status" value="1"/>
</dbReference>
<organism evidence="5 6">
    <name type="scientific">Pseudonocardia autotrophica</name>
    <name type="common">Amycolata autotrophica</name>
    <name type="synonym">Nocardia autotrophica</name>
    <dbReference type="NCBI Taxonomy" id="2074"/>
    <lineage>
        <taxon>Bacteria</taxon>
        <taxon>Bacillati</taxon>
        <taxon>Actinomycetota</taxon>
        <taxon>Actinomycetes</taxon>
        <taxon>Pseudonocardiales</taxon>
        <taxon>Pseudonocardiaceae</taxon>
        <taxon>Pseudonocardia</taxon>
    </lineage>
</organism>
<dbReference type="AlphaFoldDB" id="A0A1Y2N0W4"/>
<dbReference type="SUPFAM" id="SSF48498">
    <property type="entry name" value="Tetracyclin repressor-like, C-terminal domain"/>
    <property type="match status" value="1"/>
</dbReference>
<keyword evidence="2" id="KW-0238">DNA-binding</keyword>
<gene>
    <name evidence="5" type="ORF">BG845_02412</name>
</gene>
<keyword evidence="1" id="KW-0805">Transcription regulation</keyword>
<dbReference type="InterPro" id="IPR009057">
    <property type="entry name" value="Homeodomain-like_sf"/>
</dbReference>
<dbReference type="GO" id="GO:0000976">
    <property type="term" value="F:transcription cis-regulatory region binding"/>
    <property type="evidence" value="ECO:0007669"/>
    <property type="project" value="TreeGrafter"/>
</dbReference>
<accession>A0A1Y2N0W4</accession>
<evidence type="ECO:0000313" key="6">
    <source>
        <dbReference type="Proteomes" id="UP000194360"/>
    </source>
</evidence>
<dbReference type="Gene3D" id="1.10.10.60">
    <property type="entry name" value="Homeodomain-like"/>
    <property type="match status" value="1"/>
</dbReference>
<dbReference type="InterPro" id="IPR036271">
    <property type="entry name" value="Tet_transcr_reg_TetR-rel_C_sf"/>
</dbReference>
<dbReference type="InterPro" id="IPR050109">
    <property type="entry name" value="HTH-type_TetR-like_transc_reg"/>
</dbReference>